<keyword evidence="7" id="KW-1185">Reference proteome</keyword>
<dbReference type="PANTHER" id="PTHR28163">
    <property type="entry name" value="PROTEIN PET117 HOMOLOG, MITOCHONDRIAL"/>
    <property type="match status" value="1"/>
</dbReference>
<accession>A0A8S9X500</accession>
<comment type="similarity">
    <text evidence="2">Belongs to the PET117 family.</text>
</comment>
<name>A0A8S9X500_APOLU</name>
<dbReference type="GO" id="GO:0005739">
    <property type="term" value="C:mitochondrion"/>
    <property type="evidence" value="ECO:0007669"/>
    <property type="project" value="UniProtKB-SubCell"/>
</dbReference>
<evidence type="ECO:0000313" key="7">
    <source>
        <dbReference type="Proteomes" id="UP000466442"/>
    </source>
</evidence>
<keyword evidence="3" id="KW-0809">Transit peptide</keyword>
<comment type="caution">
    <text evidence="6">The sequence shown here is derived from an EMBL/GenBank/DDBJ whole genome shotgun (WGS) entry which is preliminary data.</text>
</comment>
<dbReference type="SUPFAM" id="SSF53098">
    <property type="entry name" value="Ribonuclease H-like"/>
    <property type="match status" value="1"/>
</dbReference>
<keyword evidence="4" id="KW-0496">Mitochondrion</keyword>
<dbReference type="InterPro" id="IPR036397">
    <property type="entry name" value="RNaseH_sf"/>
</dbReference>
<dbReference type="EMBL" id="WIXP02000010">
    <property type="protein sequence ID" value="KAF6204062.1"/>
    <property type="molecule type" value="Genomic_DNA"/>
</dbReference>
<evidence type="ECO:0000256" key="2">
    <source>
        <dbReference type="ARBA" id="ARBA00008197"/>
    </source>
</evidence>
<organism evidence="6 7">
    <name type="scientific">Apolygus lucorum</name>
    <name type="common">Small green plant bug</name>
    <name type="synonym">Lygocoris lucorum</name>
    <dbReference type="NCBI Taxonomy" id="248454"/>
    <lineage>
        <taxon>Eukaryota</taxon>
        <taxon>Metazoa</taxon>
        <taxon>Ecdysozoa</taxon>
        <taxon>Arthropoda</taxon>
        <taxon>Hexapoda</taxon>
        <taxon>Insecta</taxon>
        <taxon>Pterygota</taxon>
        <taxon>Neoptera</taxon>
        <taxon>Paraneoptera</taxon>
        <taxon>Hemiptera</taxon>
        <taxon>Heteroptera</taxon>
        <taxon>Panheteroptera</taxon>
        <taxon>Cimicomorpha</taxon>
        <taxon>Miridae</taxon>
        <taxon>Mirini</taxon>
        <taxon>Apolygus</taxon>
    </lineage>
</organism>
<comment type="subcellular location">
    <subcellularLocation>
        <location evidence="1">Mitochondrion</location>
    </subcellularLocation>
</comment>
<dbReference type="PANTHER" id="PTHR28163:SF1">
    <property type="entry name" value="PROTEIN PET117 HOMOLOG, MITOCHONDRIAL"/>
    <property type="match status" value="1"/>
</dbReference>
<dbReference type="GO" id="GO:0033617">
    <property type="term" value="P:mitochondrial respiratory chain complex IV assembly"/>
    <property type="evidence" value="ECO:0007669"/>
    <property type="project" value="TreeGrafter"/>
</dbReference>
<dbReference type="Gene3D" id="3.30.420.10">
    <property type="entry name" value="Ribonuclease H-like superfamily/Ribonuclease H"/>
    <property type="match status" value="1"/>
</dbReference>
<gene>
    <name evidence="6" type="ORF">GE061_002402</name>
</gene>
<evidence type="ECO:0000256" key="3">
    <source>
        <dbReference type="ARBA" id="ARBA00022946"/>
    </source>
</evidence>
<feature type="domain" description="RNase H type-1" evidence="5">
    <location>
        <begin position="180"/>
        <end position="297"/>
    </location>
</feature>
<sequence length="423" mass="47861">MILEINTPTPSVDPPRSERWHTKTAKWEVFQDKVQELIGRWDGGVIGVETVEQAYTYFVDAINTGATDSMKRAVPSSHSKSSPWWNDEVERAVEHRFKCLTDYYNNKNLRNVAKYEEADIVAKQVVAKAKRDSFRALCEDMSTRMHNRPSAWAILRHFASDPSANPSSVVNVHKYQEESCDGSKTASRASAAVICQQHLTQSGFRLPDISSSYLAENIALLKALEHLEVMHPNCQNALIMTDSKSTIADINNLKYGSFIPPHMQHIVNHIERFTSKPGAKLHLQWIPSHVGILANEMRGANCPHCRYCKDHNEVETIEHIITNCRQLRVAMMEALGGCTIREVLSNMSLASKITLTLCCATSVGIIGYVHFKQQEDREKLKGGVLRDIEQQQMKKAQNLYTLELQKNLENKYKEAEALEKARA</sequence>
<dbReference type="InterPro" id="IPR031568">
    <property type="entry name" value="Pet117"/>
</dbReference>
<dbReference type="Pfam" id="PF15786">
    <property type="entry name" value="PET117"/>
    <property type="match status" value="1"/>
</dbReference>
<dbReference type="CDD" id="cd09276">
    <property type="entry name" value="Rnase_HI_RT_non_LTR"/>
    <property type="match status" value="1"/>
</dbReference>
<dbReference type="Proteomes" id="UP000466442">
    <property type="component" value="Unassembled WGS sequence"/>
</dbReference>
<dbReference type="AlphaFoldDB" id="A0A8S9X500"/>
<dbReference type="OrthoDB" id="76305at2759"/>
<dbReference type="InterPro" id="IPR002156">
    <property type="entry name" value="RNaseH_domain"/>
</dbReference>
<dbReference type="InterPro" id="IPR012337">
    <property type="entry name" value="RNaseH-like_sf"/>
</dbReference>
<dbReference type="GO" id="GO:0003676">
    <property type="term" value="F:nucleic acid binding"/>
    <property type="evidence" value="ECO:0007669"/>
    <property type="project" value="InterPro"/>
</dbReference>
<proteinExistence type="inferred from homology"/>
<evidence type="ECO:0000256" key="4">
    <source>
        <dbReference type="ARBA" id="ARBA00023128"/>
    </source>
</evidence>
<evidence type="ECO:0000313" key="6">
    <source>
        <dbReference type="EMBL" id="KAF6204062.1"/>
    </source>
</evidence>
<dbReference type="GO" id="GO:0004523">
    <property type="term" value="F:RNA-DNA hybrid ribonuclease activity"/>
    <property type="evidence" value="ECO:0007669"/>
    <property type="project" value="InterPro"/>
</dbReference>
<reference evidence="6" key="1">
    <citation type="journal article" date="2021" name="Mol. Ecol. Resour.">
        <title>Apolygus lucorum genome provides insights into omnivorousness and mesophyll feeding.</title>
        <authorList>
            <person name="Liu Y."/>
            <person name="Liu H."/>
            <person name="Wang H."/>
            <person name="Huang T."/>
            <person name="Liu B."/>
            <person name="Yang B."/>
            <person name="Yin L."/>
            <person name="Li B."/>
            <person name="Zhang Y."/>
            <person name="Zhang S."/>
            <person name="Jiang F."/>
            <person name="Zhang X."/>
            <person name="Ren Y."/>
            <person name="Wang B."/>
            <person name="Wang S."/>
            <person name="Lu Y."/>
            <person name="Wu K."/>
            <person name="Fan W."/>
            <person name="Wang G."/>
        </authorList>
    </citation>
    <scope>NUCLEOTIDE SEQUENCE</scope>
    <source>
        <strain evidence="6">12Hb</strain>
    </source>
</reference>
<dbReference type="Pfam" id="PF00075">
    <property type="entry name" value="RNase_H"/>
    <property type="match status" value="1"/>
</dbReference>
<protein>
    <recommendedName>
        <fullName evidence="5">RNase H type-1 domain-containing protein</fullName>
    </recommendedName>
</protein>
<evidence type="ECO:0000256" key="1">
    <source>
        <dbReference type="ARBA" id="ARBA00004173"/>
    </source>
</evidence>
<evidence type="ECO:0000259" key="5">
    <source>
        <dbReference type="Pfam" id="PF00075"/>
    </source>
</evidence>